<dbReference type="OrthoDB" id="4307011at2"/>
<dbReference type="InterPro" id="IPR036390">
    <property type="entry name" value="WH_DNA-bd_sf"/>
</dbReference>
<dbReference type="GO" id="GO:0003677">
    <property type="term" value="F:DNA binding"/>
    <property type="evidence" value="ECO:0007669"/>
    <property type="project" value="UniProtKB-KW"/>
</dbReference>
<keyword evidence="6" id="KW-1185">Reference proteome</keyword>
<dbReference type="PANTHER" id="PTHR38445:SF9">
    <property type="entry name" value="HTH-TYPE TRANSCRIPTIONAL REPRESSOR YTRA"/>
    <property type="match status" value="1"/>
</dbReference>
<dbReference type="Gene3D" id="1.10.10.10">
    <property type="entry name" value="Winged helix-like DNA-binding domain superfamily/Winged helix DNA-binding domain"/>
    <property type="match status" value="1"/>
</dbReference>
<keyword evidence="3" id="KW-0804">Transcription</keyword>
<dbReference type="SUPFAM" id="SSF46785">
    <property type="entry name" value="Winged helix' DNA-binding domain"/>
    <property type="match status" value="1"/>
</dbReference>
<feature type="domain" description="HTH gntR-type" evidence="4">
    <location>
        <begin position="11"/>
        <end position="79"/>
    </location>
</feature>
<dbReference type="AlphaFoldDB" id="A0A428WGW6"/>
<protein>
    <submittedName>
        <fullName evidence="5">GntR family transcriptional regulator</fullName>
    </submittedName>
</protein>
<proteinExistence type="predicted"/>
<sequence>MIIPFDSSSPVPPFEQVRSGLATRINDRSLAVGAKLPTVRQLAADLGIAPNTVARAYRELEEAGLIETRGRAGSFVAASGDQSRRRAQQAAAEYAALTRKLGLDDTEALAIVRAALDEGTG</sequence>
<accession>A0A428WGW6</accession>
<keyword evidence="2" id="KW-0238">DNA-binding</keyword>
<evidence type="ECO:0000259" key="4">
    <source>
        <dbReference type="PROSITE" id="PS50949"/>
    </source>
</evidence>
<evidence type="ECO:0000256" key="3">
    <source>
        <dbReference type="ARBA" id="ARBA00023163"/>
    </source>
</evidence>
<dbReference type="PANTHER" id="PTHR38445">
    <property type="entry name" value="HTH-TYPE TRANSCRIPTIONAL REPRESSOR YTRA"/>
    <property type="match status" value="1"/>
</dbReference>
<evidence type="ECO:0000256" key="2">
    <source>
        <dbReference type="ARBA" id="ARBA00023125"/>
    </source>
</evidence>
<dbReference type="SMART" id="SM00345">
    <property type="entry name" value="HTH_GNTR"/>
    <property type="match status" value="1"/>
</dbReference>
<organism evidence="5 6">
    <name type="scientific">Amycolatopsis balhimycina DSM 5908</name>
    <dbReference type="NCBI Taxonomy" id="1081091"/>
    <lineage>
        <taxon>Bacteria</taxon>
        <taxon>Bacillati</taxon>
        <taxon>Actinomycetota</taxon>
        <taxon>Actinomycetes</taxon>
        <taxon>Pseudonocardiales</taxon>
        <taxon>Pseudonocardiaceae</taxon>
        <taxon>Amycolatopsis</taxon>
    </lineage>
</organism>
<evidence type="ECO:0000313" key="5">
    <source>
        <dbReference type="EMBL" id="RSM42286.1"/>
    </source>
</evidence>
<reference evidence="5 6" key="1">
    <citation type="submission" date="2018-05" db="EMBL/GenBank/DDBJ databases">
        <title>Evolution of GPA BGCs.</title>
        <authorList>
            <person name="Waglechner N."/>
            <person name="Wright G.D."/>
        </authorList>
    </citation>
    <scope>NUCLEOTIDE SEQUENCE [LARGE SCALE GENOMIC DNA]</scope>
    <source>
        <strain evidence="5 6">DSM 5908</strain>
    </source>
</reference>
<dbReference type="EMBL" id="QHHU01000030">
    <property type="protein sequence ID" value="RSM42286.1"/>
    <property type="molecule type" value="Genomic_DNA"/>
</dbReference>
<evidence type="ECO:0000313" key="6">
    <source>
        <dbReference type="Proteomes" id="UP000286716"/>
    </source>
</evidence>
<name>A0A428WGW6_AMYBA</name>
<dbReference type="InterPro" id="IPR036388">
    <property type="entry name" value="WH-like_DNA-bd_sf"/>
</dbReference>
<keyword evidence="1" id="KW-0805">Transcription regulation</keyword>
<evidence type="ECO:0000256" key="1">
    <source>
        <dbReference type="ARBA" id="ARBA00023015"/>
    </source>
</evidence>
<comment type="caution">
    <text evidence="5">The sequence shown here is derived from an EMBL/GenBank/DDBJ whole genome shotgun (WGS) entry which is preliminary data.</text>
</comment>
<dbReference type="Proteomes" id="UP000286716">
    <property type="component" value="Unassembled WGS sequence"/>
</dbReference>
<dbReference type="GO" id="GO:0003700">
    <property type="term" value="F:DNA-binding transcription factor activity"/>
    <property type="evidence" value="ECO:0007669"/>
    <property type="project" value="InterPro"/>
</dbReference>
<gene>
    <name evidence="5" type="ORF">DMA12_22155</name>
</gene>
<dbReference type="Pfam" id="PF00392">
    <property type="entry name" value="GntR"/>
    <property type="match status" value="1"/>
</dbReference>
<dbReference type="RefSeq" id="WP_020643525.1">
    <property type="nucleotide sequence ID" value="NZ_QHHU01000030.1"/>
</dbReference>
<dbReference type="CDD" id="cd07377">
    <property type="entry name" value="WHTH_GntR"/>
    <property type="match status" value="1"/>
</dbReference>
<dbReference type="PROSITE" id="PS50949">
    <property type="entry name" value="HTH_GNTR"/>
    <property type="match status" value="1"/>
</dbReference>
<dbReference type="InterPro" id="IPR000524">
    <property type="entry name" value="Tscrpt_reg_HTH_GntR"/>
</dbReference>